<reference evidence="3 4" key="1">
    <citation type="submission" date="2019-02" db="EMBL/GenBank/DDBJ databases">
        <title>Genomic Encyclopedia of Type Strains, Phase IV (KMG-IV): sequencing the most valuable type-strain genomes for metagenomic binning, comparative biology and taxonomic classification.</title>
        <authorList>
            <person name="Goeker M."/>
        </authorList>
    </citation>
    <scope>NUCLEOTIDE SEQUENCE [LARGE SCALE GENOMIC DNA]</scope>
    <source>
        <strain evidence="3 4">K24</strain>
    </source>
</reference>
<dbReference type="InterPro" id="IPR005064">
    <property type="entry name" value="BUG"/>
</dbReference>
<protein>
    <submittedName>
        <fullName evidence="3">Tripartite-type tricarboxylate transporter receptor subunit TctC</fullName>
    </submittedName>
</protein>
<keyword evidence="4" id="KW-1185">Reference proteome</keyword>
<feature type="chain" id="PRO_5020339027" evidence="2">
    <location>
        <begin position="25"/>
        <end position="323"/>
    </location>
</feature>
<dbReference type="RefSeq" id="WP_242621339.1">
    <property type="nucleotide sequence ID" value="NZ_SGXC01000001.1"/>
</dbReference>
<comment type="similarity">
    <text evidence="1">Belongs to the UPF0065 (bug) family.</text>
</comment>
<dbReference type="PIRSF" id="PIRSF017082">
    <property type="entry name" value="YflP"/>
    <property type="match status" value="1"/>
</dbReference>
<dbReference type="InterPro" id="IPR042100">
    <property type="entry name" value="Bug_dom1"/>
</dbReference>
<dbReference type="AlphaFoldDB" id="A0A4Q7NJE4"/>
<feature type="signal peptide" evidence="2">
    <location>
        <begin position="1"/>
        <end position="24"/>
    </location>
</feature>
<proteinExistence type="inferred from homology"/>
<comment type="caution">
    <text evidence="3">The sequence shown here is derived from an EMBL/GenBank/DDBJ whole genome shotgun (WGS) entry which is preliminary data.</text>
</comment>
<name>A0A4Q7NJE4_9BURK</name>
<keyword evidence="2" id="KW-0732">Signal</keyword>
<evidence type="ECO:0000256" key="2">
    <source>
        <dbReference type="SAM" id="SignalP"/>
    </source>
</evidence>
<evidence type="ECO:0000256" key="1">
    <source>
        <dbReference type="ARBA" id="ARBA00006987"/>
    </source>
</evidence>
<keyword evidence="3" id="KW-0675">Receptor</keyword>
<accession>A0A4Q7NJE4</accession>
<dbReference type="CDD" id="cd13578">
    <property type="entry name" value="PBP2_Bug27"/>
    <property type="match status" value="1"/>
</dbReference>
<dbReference type="Gene3D" id="3.40.190.10">
    <property type="entry name" value="Periplasmic binding protein-like II"/>
    <property type="match status" value="1"/>
</dbReference>
<dbReference type="SUPFAM" id="SSF53850">
    <property type="entry name" value="Periplasmic binding protein-like II"/>
    <property type="match status" value="1"/>
</dbReference>
<gene>
    <name evidence="3" type="ORF">EV675_1101</name>
</gene>
<dbReference type="Pfam" id="PF03401">
    <property type="entry name" value="TctC"/>
    <property type="match status" value="1"/>
</dbReference>
<dbReference type="Proteomes" id="UP000292445">
    <property type="component" value="Unassembled WGS sequence"/>
</dbReference>
<dbReference type="PANTHER" id="PTHR42928">
    <property type="entry name" value="TRICARBOXYLATE-BINDING PROTEIN"/>
    <property type="match status" value="1"/>
</dbReference>
<dbReference type="EMBL" id="SGXC01000001">
    <property type="protein sequence ID" value="RZS85079.1"/>
    <property type="molecule type" value="Genomic_DNA"/>
</dbReference>
<evidence type="ECO:0000313" key="4">
    <source>
        <dbReference type="Proteomes" id="UP000292445"/>
    </source>
</evidence>
<dbReference type="PANTHER" id="PTHR42928:SF5">
    <property type="entry name" value="BLR1237 PROTEIN"/>
    <property type="match status" value="1"/>
</dbReference>
<evidence type="ECO:0000313" key="3">
    <source>
        <dbReference type="EMBL" id="RZS85079.1"/>
    </source>
</evidence>
<sequence>MKHPYRAAFAAALIGCCAATAVSAQDYPSKPIRIIVPLPPGGSNDVLARVLGEEMSKTLGQPFVVENKPGAAGNIGTDQVAKARPDGYTLGIAPNQTVAVNPALYPKLPFDVQKDLMGIGLMATLPMTLVVPSSSKAGSIDELVAMAKAQPGKLTYASAGSGSPQHMSAEIFQSLTSTQMTHVPYKGSNPALVDVLAGTVDVMFCPINSALPYIQNGRLKALGVTGAQRLQTLPEVPTIAEKVPNFASDIWIGLIAPAGTPPEIVQKLNTELNRALKMPAVQAKLAEQGIQAATSTPAELDRMMRDDRKRWAEVIKRANIRVD</sequence>
<organism evidence="3 4">
    <name type="scientific">Pigmentiphaga kullae</name>
    <dbReference type="NCBI Taxonomy" id="151784"/>
    <lineage>
        <taxon>Bacteria</taxon>
        <taxon>Pseudomonadati</taxon>
        <taxon>Pseudomonadota</taxon>
        <taxon>Betaproteobacteria</taxon>
        <taxon>Burkholderiales</taxon>
        <taxon>Alcaligenaceae</taxon>
        <taxon>Pigmentiphaga</taxon>
    </lineage>
</organism>
<dbReference type="Gene3D" id="3.40.190.150">
    <property type="entry name" value="Bordetella uptake gene, domain 1"/>
    <property type="match status" value="1"/>
</dbReference>